<dbReference type="InterPro" id="IPR057693">
    <property type="entry name" value="DUF7933"/>
</dbReference>
<feature type="domain" description="DUF7933" evidence="2">
    <location>
        <begin position="501"/>
        <end position="628"/>
    </location>
</feature>
<dbReference type="RefSeq" id="WP_344709487.1">
    <property type="nucleotide sequence ID" value="NZ_BAAAZD010000001.1"/>
</dbReference>
<organism evidence="3 4">
    <name type="scientific">Sphingomonas humi</name>
    <dbReference type="NCBI Taxonomy" id="335630"/>
    <lineage>
        <taxon>Bacteria</taxon>
        <taxon>Pseudomonadati</taxon>
        <taxon>Pseudomonadota</taxon>
        <taxon>Alphaproteobacteria</taxon>
        <taxon>Sphingomonadales</taxon>
        <taxon>Sphingomonadaceae</taxon>
        <taxon>Sphingomonas</taxon>
    </lineage>
</organism>
<dbReference type="InterPro" id="IPR047589">
    <property type="entry name" value="DUF11_rpt"/>
</dbReference>
<keyword evidence="4" id="KW-1185">Reference proteome</keyword>
<gene>
    <name evidence="3" type="ORF">GCM10022211_14300</name>
</gene>
<dbReference type="NCBIfam" id="TIGR01451">
    <property type="entry name" value="B_ant_repeat"/>
    <property type="match status" value="1"/>
</dbReference>
<evidence type="ECO:0000259" key="2">
    <source>
        <dbReference type="Pfam" id="PF25564"/>
    </source>
</evidence>
<dbReference type="Pfam" id="PF25564">
    <property type="entry name" value="DUF7933"/>
    <property type="match status" value="1"/>
</dbReference>
<evidence type="ECO:0000313" key="4">
    <source>
        <dbReference type="Proteomes" id="UP001501310"/>
    </source>
</evidence>
<proteinExistence type="predicted"/>
<name>A0ABP7RXX5_9SPHN</name>
<keyword evidence="1" id="KW-0732">Signal</keyword>
<reference evidence="4" key="1">
    <citation type="journal article" date="2019" name="Int. J. Syst. Evol. Microbiol.">
        <title>The Global Catalogue of Microorganisms (GCM) 10K type strain sequencing project: providing services to taxonomists for standard genome sequencing and annotation.</title>
        <authorList>
            <consortium name="The Broad Institute Genomics Platform"/>
            <consortium name="The Broad Institute Genome Sequencing Center for Infectious Disease"/>
            <person name="Wu L."/>
            <person name="Ma J."/>
        </authorList>
    </citation>
    <scope>NUCLEOTIDE SEQUENCE [LARGE SCALE GENOMIC DNA]</scope>
    <source>
        <strain evidence="4">JCM 16603</strain>
    </source>
</reference>
<accession>A0ABP7RXX5</accession>
<comment type="caution">
    <text evidence="3">The sequence shown here is derived from an EMBL/GenBank/DDBJ whole genome shotgun (WGS) entry which is preliminary data.</text>
</comment>
<feature type="signal peptide" evidence="1">
    <location>
        <begin position="1"/>
        <end position="24"/>
    </location>
</feature>
<evidence type="ECO:0000313" key="3">
    <source>
        <dbReference type="EMBL" id="GAA4003670.1"/>
    </source>
</evidence>
<evidence type="ECO:0000256" key="1">
    <source>
        <dbReference type="SAM" id="SignalP"/>
    </source>
</evidence>
<dbReference type="Proteomes" id="UP001501310">
    <property type="component" value="Unassembled WGS sequence"/>
</dbReference>
<sequence>MIRLRLSRLFLALVVIAFGQTAIANNCASPSRAGAVSGLSGIVNTYYPGTASAAAGATSITLGAAQGASNPIAAGDLLLVIQMQDATIDITNGASYGAATINNSGRYEFVRAASNVALTGGTLTLVGGSGAGLSYAYTNAAYGASGQRRFQVIRVPQYSDLTLGGTVTGADWNGTSGGVVVLDVAGTLNLNGGTISAASLGFRGGGGRALAGGAGFNTDYRTLATNAANASKGESIAGTPRYLNARNSLLDTGVEGYVNGSYGRGAPATGGGGGTDGNPGANDQNTGGGGGAGYGAGGLGGHAWCGTAPIGCPQTGGVGGRAVTSLAVDRVIMGGGGGAGSTNNATGTPAAGFASSGVDGGGIVIVRADKLRGSGTINVSGESANNSVLNDGSGGGGAGGSALISALDAAGASVTVNASGGNGGTNTGGGAAHGPGGGGGGGFVASSFALSANVTGGTAGTTANGGTFGASYGAQGGNGGAGATIVTSAIPGMSSGAECTPVITKAFSVSPIGIGQSSRLTVTVQNRNPTLAMSSVAFTDIYPTSIANAVLPNATTGCGGSVSASASGSSLALSGGSVAAASTCTVAADVTGKTAGDAVNTIPAGGLTVAYATQTVASLSSATATLKVLAPLTASKAGEVYWDPINLFANPKNIPGAIVTYTITVANPSGQQTDLNSVVLSDAIPANTKMLVRDFGLAGSGPISFVDGATASGLAYSYVALSSTADDLEFTTAAAPTASDWGYVPTANADGVDPAVTFFRVKLKNRLVSNGSFSIRFRALVQ</sequence>
<protein>
    <recommendedName>
        <fullName evidence="2">DUF7933 domain-containing protein</fullName>
    </recommendedName>
</protein>
<dbReference type="EMBL" id="BAAAZD010000001">
    <property type="protein sequence ID" value="GAA4003670.1"/>
    <property type="molecule type" value="Genomic_DNA"/>
</dbReference>
<feature type="chain" id="PRO_5046299912" description="DUF7933 domain-containing protein" evidence="1">
    <location>
        <begin position="25"/>
        <end position="782"/>
    </location>
</feature>